<dbReference type="EMBL" id="BJYG01000029">
    <property type="protein sequence ID" value="GEN63936.1"/>
    <property type="molecule type" value="Genomic_DNA"/>
</dbReference>
<dbReference type="AlphaFoldDB" id="A0A511XLX7"/>
<evidence type="ECO:0000313" key="5">
    <source>
        <dbReference type="Proteomes" id="UP000321746"/>
    </source>
</evidence>
<dbReference type="OrthoDB" id="8404680at2"/>
<dbReference type="Gene3D" id="3.90.550.10">
    <property type="entry name" value="Spore Coat Polysaccharide Biosynthesis Protein SpsA, Chain A"/>
    <property type="match status" value="1"/>
</dbReference>
<gene>
    <name evidence="4" type="ORF">AOE01nite_21600</name>
</gene>
<keyword evidence="2" id="KW-0328">Glycosyltransferase</keyword>
<dbReference type="SUPFAM" id="SSF53448">
    <property type="entry name" value="Nucleotide-diphospho-sugar transferases"/>
    <property type="match status" value="1"/>
</dbReference>
<evidence type="ECO:0000256" key="3">
    <source>
        <dbReference type="ARBA" id="ARBA00022679"/>
    </source>
</evidence>
<keyword evidence="3" id="KW-0808">Transferase</keyword>
<dbReference type="RefSeq" id="WP_146889440.1">
    <property type="nucleotide sequence ID" value="NZ_BJYG01000029.1"/>
</dbReference>
<organism evidence="4 5">
    <name type="scientific">Acetobacter oeni</name>
    <dbReference type="NCBI Taxonomy" id="304077"/>
    <lineage>
        <taxon>Bacteria</taxon>
        <taxon>Pseudomonadati</taxon>
        <taxon>Pseudomonadota</taxon>
        <taxon>Alphaproteobacteria</taxon>
        <taxon>Acetobacterales</taxon>
        <taxon>Acetobacteraceae</taxon>
        <taxon>Acetobacter</taxon>
    </lineage>
</organism>
<protein>
    <recommendedName>
        <fullName evidence="6">Glycosyl transferase family 1 domain-containing protein</fullName>
    </recommendedName>
</protein>
<name>A0A511XLX7_9PROT</name>
<dbReference type="GO" id="GO:0016757">
    <property type="term" value="F:glycosyltransferase activity"/>
    <property type="evidence" value="ECO:0007669"/>
    <property type="project" value="UniProtKB-KW"/>
</dbReference>
<dbReference type="Pfam" id="PF13692">
    <property type="entry name" value="Glyco_trans_1_4"/>
    <property type="match status" value="1"/>
</dbReference>
<comment type="similarity">
    <text evidence="1">Belongs to the glycosyltransferase 2 family.</text>
</comment>
<dbReference type="PANTHER" id="PTHR43179:SF12">
    <property type="entry name" value="GALACTOFURANOSYLTRANSFERASE GLFT2"/>
    <property type="match status" value="1"/>
</dbReference>
<evidence type="ECO:0000256" key="2">
    <source>
        <dbReference type="ARBA" id="ARBA00022676"/>
    </source>
</evidence>
<dbReference type="PANTHER" id="PTHR43179">
    <property type="entry name" value="RHAMNOSYLTRANSFERASE WBBL"/>
    <property type="match status" value="1"/>
</dbReference>
<dbReference type="InterPro" id="IPR029044">
    <property type="entry name" value="Nucleotide-diphossugar_trans"/>
</dbReference>
<evidence type="ECO:0008006" key="6">
    <source>
        <dbReference type="Google" id="ProtNLM"/>
    </source>
</evidence>
<dbReference type="SUPFAM" id="SSF53756">
    <property type="entry name" value="UDP-Glycosyltransferase/glycogen phosphorylase"/>
    <property type="match status" value="1"/>
</dbReference>
<dbReference type="Gene3D" id="3.40.50.2000">
    <property type="entry name" value="Glycogen Phosphorylase B"/>
    <property type="match status" value="2"/>
</dbReference>
<dbReference type="CDD" id="cd03801">
    <property type="entry name" value="GT4_PimA-like"/>
    <property type="match status" value="1"/>
</dbReference>
<dbReference type="Proteomes" id="UP000321746">
    <property type="component" value="Unassembled WGS sequence"/>
</dbReference>
<evidence type="ECO:0000256" key="1">
    <source>
        <dbReference type="ARBA" id="ARBA00006739"/>
    </source>
</evidence>
<proteinExistence type="inferred from homology"/>
<accession>A0A511XLX7</accession>
<reference evidence="4 5" key="1">
    <citation type="submission" date="2019-07" db="EMBL/GenBank/DDBJ databases">
        <title>Whole genome shotgun sequence of Acetobacter oeni NBRC 105207.</title>
        <authorList>
            <person name="Hosoyama A."/>
            <person name="Uohara A."/>
            <person name="Ohji S."/>
            <person name="Ichikawa N."/>
        </authorList>
    </citation>
    <scope>NUCLEOTIDE SEQUENCE [LARGE SCALE GENOMIC DNA]</scope>
    <source>
        <strain evidence="4 5">NBRC 105207</strain>
    </source>
</reference>
<evidence type="ECO:0000313" key="4">
    <source>
        <dbReference type="EMBL" id="GEN63936.1"/>
    </source>
</evidence>
<sequence length="657" mass="73348">MKIFVLPAYGVGGTSWRQRWNKGLIPGVNEEQPSSDTVSIICSRDQPENPFQKLRRYGARAVLGFDFLQAWRNRAGILNADVVWAQTESQTFAVLLLLKLLRPQRRPKTIGQAIRLIDRWDRLPALRRMLARWLLKQLDILTVHSVLNREAARVLFPALRVEQVRFGIRADEMSPARETCKGKTLTVLAIGSDEDCDWKTLCEAAKSLPHIRFLLASHTHAAHLAAKQAHNVELVRARDDDSLVKLYDQSDMVIVPFLPDKQTSGLTIIQEALIRGVPVIAPDCGGLSDYFDDRCLISFPPQKPEALVSAIRTIQTDPLAAQVRTEHGQQRMRDCINAEAGAGQLVSLSRELTGLSDPMPVLPDQPTVIVGIATSGRAAILKALLSDIGSQTVRPAAVVVCYRNPADIDGISPDLLPGIRLVLLQGSRGLPAQRNVILDHSDNGDIVLFFDDDFFPQADYIEAIIRTFRQDSHILGMTGNVLADGAQGPGYSVEYARDRLEQVLPDPAAGITDAFNTYGCNMAFRLDAIRRLDLRFDEKLPLYAWYEDIDFSRRLLPHGRIVRADAAAGVHLGSKSGKTSGVRLGYSQIANPVYMARKGTYPWERALRSAGRHTLINLVRSFHPESWIDRRGRRNGNWRAWRDLVLGRLDPERINCI</sequence>
<comment type="caution">
    <text evidence="4">The sequence shown here is derived from an EMBL/GenBank/DDBJ whole genome shotgun (WGS) entry which is preliminary data.</text>
</comment>
<keyword evidence="5" id="KW-1185">Reference proteome</keyword>